<evidence type="ECO:0000313" key="4">
    <source>
        <dbReference type="Proteomes" id="UP000766246"/>
    </source>
</evidence>
<proteinExistence type="predicted"/>
<dbReference type="AlphaFoldDB" id="A0A927UAU8"/>
<sequence length="460" mass="52244">MYDFFEAVKSYGERIAYRYFKDDSLQEVTYLRYYNQICGCLENLKTEYGDIRGKHVAIIGNNSYEYLVILAALILGQAVVIPINTRESQEVIDGIIEDSDADIVIKIAMDNPLIDRLCAYKESTAYTHEMDLEDVDRLAMIIYTSGTTGKPKGVMLSLKNLFDRKRNILPKEYVSDESKDDVLATYLVFPLYHAAGLCSWLSWCNRGCLTYINQDIGNMLNELKLIQIDFAFVSPATMKLWKKRLKRGGVTSLGGIKTVGTTGAPMDKELIDFFVENGIDYCQFYGMTETFGDVTYNSNVTDKVASVGHIVNDADIRIIDDEICVSSWNCMMGYYNNPNETKETLIDGFVHTGDLGYIDEDGYVYITGRKKNLIILSGGENVSPEELENLLYKNDGVKECKVFQRDDKIIAAVFAKPENEETIRQYVSDLNKGLPIFKRIHVVEFQDKEFEKTASGKIRR</sequence>
<dbReference type="InterPro" id="IPR025110">
    <property type="entry name" value="AMP-bd_C"/>
</dbReference>
<dbReference type="PANTHER" id="PTHR24096">
    <property type="entry name" value="LONG-CHAIN-FATTY-ACID--COA LIGASE"/>
    <property type="match status" value="1"/>
</dbReference>
<evidence type="ECO:0000259" key="1">
    <source>
        <dbReference type="Pfam" id="PF00501"/>
    </source>
</evidence>
<organism evidence="3 4">
    <name type="scientific">Pseudobutyrivibrio ruminis</name>
    <dbReference type="NCBI Taxonomy" id="46206"/>
    <lineage>
        <taxon>Bacteria</taxon>
        <taxon>Bacillati</taxon>
        <taxon>Bacillota</taxon>
        <taxon>Clostridia</taxon>
        <taxon>Lachnospirales</taxon>
        <taxon>Lachnospiraceae</taxon>
        <taxon>Pseudobutyrivibrio</taxon>
    </lineage>
</organism>
<dbReference type="PRINTS" id="PR00154">
    <property type="entry name" value="AMPBINDING"/>
</dbReference>
<comment type="caution">
    <text evidence="3">The sequence shown here is derived from an EMBL/GenBank/DDBJ whole genome shotgun (WGS) entry which is preliminary data.</text>
</comment>
<dbReference type="InterPro" id="IPR020845">
    <property type="entry name" value="AMP-binding_CS"/>
</dbReference>
<gene>
    <name evidence="3" type="ORF">E7272_11125</name>
</gene>
<dbReference type="InterPro" id="IPR045851">
    <property type="entry name" value="AMP-bd_C_sf"/>
</dbReference>
<dbReference type="InterPro" id="IPR000873">
    <property type="entry name" value="AMP-dep_synth/lig_dom"/>
</dbReference>
<evidence type="ECO:0000259" key="2">
    <source>
        <dbReference type="Pfam" id="PF13193"/>
    </source>
</evidence>
<dbReference type="Pfam" id="PF00501">
    <property type="entry name" value="AMP-binding"/>
    <property type="match status" value="1"/>
</dbReference>
<evidence type="ECO:0000313" key="3">
    <source>
        <dbReference type="EMBL" id="MBE5920377.1"/>
    </source>
</evidence>
<dbReference type="EMBL" id="SVER01000031">
    <property type="protein sequence ID" value="MBE5920377.1"/>
    <property type="molecule type" value="Genomic_DNA"/>
</dbReference>
<dbReference type="Gene3D" id="3.40.50.12780">
    <property type="entry name" value="N-terminal domain of ligase-like"/>
    <property type="match status" value="1"/>
</dbReference>
<protein>
    <submittedName>
        <fullName evidence="3">Acyl--CoA ligase</fullName>
    </submittedName>
</protein>
<reference evidence="3" key="1">
    <citation type="submission" date="2019-04" db="EMBL/GenBank/DDBJ databases">
        <title>Evolution of Biomass-Degrading Anaerobic Consortia Revealed by Metagenomics.</title>
        <authorList>
            <person name="Peng X."/>
        </authorList>
    </citation>
    <scope>NUCLEOTIDE SEQUENCE</scope>
    <source>
        <strain evidence="3">SIG311</strain>
    </source>
</reference>
<feature type="domain" description="AMP-dependent synthetase/ligase" evidence="1">
    <location>
        <begin position="4"/>
        <end position="335"/>
    </location>
</feature>
<keyword evidence="3" id="KW-0436">Ligase</keyword>
<dbReference type="Proteomes" id="UP000766246">
    <property type="component" value="Unassembled WGS sequence"/>
</dbReference>
<accession>A0A927UAU8</accession>
<dbReference type="PROSITE" id="PS00455">
    <property type="entry name" value="AMP_BINDING"/>
    <property type="match status" value="1"/>
</dbReference>
<feature type="domain" description="AMP-binding enzyme C-terminal" evidence="2">
    <location>
        <begin position="386"/>
        <end position="457"/>
    </location>
</feature>
<name>A0A927UAU8_9FIRM</name>
<dbReference type="InterPro" id="IPR020459">
    <property type="entry name" value="AMP-binding"/>
</dbReference>
<dbReference type="SUPFAM" id="SSF56801">
    <property type="entry name" value="Acetyl-CoA synthetase-like"/>
    <property type="match status" value="1"/>
</dbReference>
<dbReference type="Gene3D" id="3.30.300.30">
    <property type="match status" value="1"/>
</dbReference>
<dbReference type="Pfam" id="PF13193">
    <property type="entry name" value="AMP-binding_C"/>
    <property type="match status" value="1"/>
</dbReference>
<dbReference type="GO" id="GO:0016405">
    <property type="term" value="F:CoA-ligase activity"/>
    <property type="evidence" value="ECO:0007669"/>
    <property type="project" value="TreeGrafter"/>
</dbReference>
<dbReference type="InterPro" id="IPR042099">
    <property type="entry name" value="ANL_N_sf"/>
</dbReference>